<dbReference type="InterPro" id="IPR000014">
    <property type="entry name" value="PAS"/>
</dbReference>
<feature type="domain" description="PAC" evidence="7">
    <location>
        <begin position="117"/>
        <end position="169"/>
    </location>
</feature>
<dbReference type="InterPro" id="IPR009057">
    <property type="entry name" value="Homeodomain-like_sf"/>
</dbReference>
<dbReference type="PROSITE" id="PS50113">
    <property type="entry name" value="PAC"/>
    <property type="match status" value="1"/>
</dbReference>
<dbReference type="Pfam" id="PF00158">
    <property type="entry name" value="Sigma54_activat"/>
    <property type="match status" value="1"/>
</dbReference>
<dbReference type="SUPFAM" id="SSF55785">
    <property type="entry name" value="PYP-like sensor domain (PAS domain)"/>
    <property type="match status" value="1"/>
</dbReference>
<dbReference type="PROSITE" id="PS50045">
    <property type="entry name" value="SIGMA54_INTERACT_4"/>
    <property type="match status" value="1"/>
</dbReference>
<dbReference type="Gene3D" id="1.10.10.60">
    <property type="entry name" value="Homeodomain-like"/>
    <property type="match status" value="1"/>
</dbReference>
<dbReference type="FunFam" id="3.40.50.300:FF:000006">
    <property type="entry name" value="DNA-binding transcriptional regulator NtrC"/>
    <property type="match status" value="1"/>
</dbReference>
<dbReference type="SUPFAM" id="SSF46689">
    <property type="entry name" value="Homeodomain-like"/>
    <property type="match status" value="1"/>
</dbReference>
<dbReference type="InterPro" id="IPR025662">
    <property type="entry name" value="Sigma_54_int_dom_ATP-bd_1"/>
</dbReference>
<dbReference type="SUPFAM" id="SSF52540">
    <property type="entry name" value="P-loop containing nucleoside triphosphate hydrolases"/>
    <property type="match status" value="1"/>
</dbReference>
<gene>
    <name evidence="8" type="ordered locus">Dvul_0410</name>
</gene>
<dbReference type="InterPro" id="IPR027417">
    <property type="entry name" value="P-loop_NTPase"/>
</dbReference>
<protein>
    <submittedName>
        <fullName evidence="8">Sigma54 specific transcriptional regulator, Fis family</fullName>
    </submittedName>
</protein>
<evidence type="ECO:0000256" key="4">
    <source>
        <dbReference type="ARBA" id="ARBA00023163"/>
    </source>
</evidence>
<reference evidence="9" key="1">
    <citation type="journal article" date="2009" name="Environ. Microbiol.">
        <title>Contribution of mobile genetic elements to Desulfovibrio vulgaris genome plasticity.</title>
        <authorList>
            <person name="Walker C.B."/>
            <person name="Stolyar S."/>
            <person name="Chivian D."/>
            <person name="Pinel N."/>
            <person name="Gabster J.A."/>
            <person name="Dehal P.S."/>
            <person name="He Z."/>
            <person name="Yang Z.K."/>
            <person name="Yen H.C."/>
            <person name="Zhou J."/>
            <person name="Wall J.D."/>
            <person name="Hazen T.C."/>
            <person name="Arkin A.P."/>
            <person name="Stahl D.A."/>
        </authorList>
    </citation>
    <scope>NUCLEOTIDE SEQUENCE [LARGE SCALE GENOMIC DNA]</scope>
    <source>
        <strain evidence="9">DP4</strain>
    </source>
</reference>
<dbReference type="HOGENOM" id="CLU_000445_8_1_7"/>
<dbReference type="InterPro" id="IPR025944">
    <property type="entry name" value="Sigma_54_int_dom_CS"/>
</dbReference>
<dbReference type="GO" id="GO:0043565">
    <property type="term" value="F:sequence-specific DNA binding"/>
    <property type="evidence" value="ECO:0007669"/>
    <property type="project" value="InterPro"/>
</dbReference>
<feature type="domain" description="PAS" evidence="6">
    <location>
        <begin position="40"/>
        <end position="84"/>
    </location>
</feature>
<dbReference type="SMART" id="SM00382">
    <property type="entry name" value="AAA"/>
    <property type="match status" value="1"/>
</dbReference>
<keyword evidence="4" id="KW-0804">Transcription</keyword>
<dbReference type="NCBIfam" id="TIGR00229">
    <property type="entry name" value="sensory_box"/>
    <property type="match status" value="1"/>
</dbReference>
<dbReference type="PROSITE" id="PS50112">
    <property type="entry name" value="PAS"/>
    <property type="match status" value="1"/>
</dbReference>
<organism evidence="8 9">
    <name type="scientific">Nitratidesulfovibrio vulgaris (strain DP4)</name>
    <name type="common">Desulfovibrio vulgaris</name>
    <dbReference type="NCBI Taxonomy" id="391774"/>
    <lineage>
        <taxon>Bacteria</taxon>
        <taxon>Pseudomonadati</taxon>
        <taxon>Thermodesulfobacteriota</taxon>
        <taxon>Desulfovibrionia</taxon>
        <taxon>Desulfovibrionales</taxon>
        <taxon>Desulfovibrionaceae</taxon>
        <taxon>Nitratidesulfovibrio</taxon>
    </lineage>
</organism>
<dbReference type="InterPro" id="IPR035965">
    <property type="entry name" value="PAS-like_dom_sf"/>
</dbReference>
<evidence type="ECO:0000313" key="8">
    <source>
        <dbReference type="EMBL" id="ABM27433.1"/>
    </source>
</evidence>
<dbReference type="PRINTS" id="PR01590">
    <property type="entry name" value="HTHFIS"/>
</dbReference>
<proteinExistence type="predicted"/>
<dbReference type="KEGG" id="dvl:Dvul_0410"/>
<feature type="domain" description="Sigma-54 factor interaction" evidence="5">
    <location>
        <begin position="176"/>
        <end position="405"/>
    </location>
</feature>
<dbReference type="InterPro" id="IPR058031">
    <property type="entry name" value="AAA_lid_NorR"/>
</dbReference>
<evidence type="ECO:0000313" key="9">
    <source>
        <dbReference type="Proteomes" id="UP000009173"/>
    </source>
</evidence>
<accession>A0A0H3A555</accession>
<dbReference type="InterPro" id="IPR003593">
    <property type="entry name" value="AAA+_ATPase"/>
</dbReference>
<dbReference type="InterPro" id="IPR013656">
    <property type="entry name" value="PAS_4"/>
</dbReference>
<dbReference type="Pfam" id="PF25601">
    <property type="entry name" value="AAA_lid_14"/>
    <property type="match status" value="1"/>
</dbReference>
<evidence type="ECO:0000256" key="2">
    <source>
        <dbReference type="ARBA" id="ARBA00022840"/>
    </source>
</evidence>
<dbReference type="Gene3D" id="3.30.450.20">
    <property type="entry name" value="PAS domain"/>
    <property type="match status" value="1"/>
</dbReference>
<dbReference type="InterPro" id="IPR002197">
    <property type="entry name" value="HTH_Fis"/>
</dbReference>
<evidence type="ECO:0000259" key="7">
    <source>
        <dbReference type="PROSITE" id="PS50113"/>
    </source>
</evidence>
<dbReference type="InterPro" id="IPR002078">
    <property type="entry name" value="Sigma_54_int"/>
</dbReference>
<dbReference type="Proteomes" id="UP000009173">
    <property type="component" value="Chromosome"/>
</dbReference>
<dbReference type="PROSITE" id="PS00688">
    <property type="entry name" value="SIGMA54_INTERACT_3"/>
    <property type="match status" value="1"/>
</dbReference>
<dbReference type="EMBL" id="CP000527">
    <property type="protein sequence ID" value="ABM27433.1"/>
    <property type="molecule type" value="Genomic_DNA"/>
</dbReference>
<keyword evidence="1" id="KW-0547">Nucleotide-binding</keyword>
<dbReference type="PANTHER" id="PTHR32071">
    <property type="entry name" value="TRANSCRIPTIONAL REGULATORY PROTEIN"/>
    <property type="match status" value="1"/>
</dbReference>
<dbReference type="Pfam" id="PF02954">
    <property type="entry name" value="HTH_8"/>
    <property type="match status" value="1"/>
</dbReference>
<evidence type="ECO:0000256" key="1">
    <source>
        <dbReference type="ARBA" id="ARBA00022741"/>
    </source>
</evidence>
<dbReference type="CDD" id="cd00130">
    <property type="entry name" value="PAS"/>
    <property type="match status" value="1"/>
</dbReference>
<dbReference type="PROSITE" id="PS00675">
    <property type="entry name" value="SIGMA54_INTERACT_1"/>
    <property type="match status" value="1"/>
</dbReference>
<keyword evidence="3" id="KW-0805">Transcription regulation</keyword>
<evidence type="ECO:0000259" key="5">
    <source>
        <dbReference type="PROSITE" id="PS50045"/>
    </source>
</evidence>
<dbReference type="GO" id="GO:0006355">
    <property type="term" value="P:regulation of DNA-templated transcription"/>
    <property type="evidence" value="ECO:0007669"/>
    <property type="project" value="InterPro"/>
</dbReference>
<dbReference type="GO" id="GO:0005524">
    <property type="term" value="F:ATP binding"/>
    <property type="evidence" value="ECO:0007669"/>
    <property type="project" value="UniProtKB-KW"/>
</dbReference>
<evidence type="ECO:0000259" key="6">
    <source>
        <dbReference type="PROSITE" id="PS50112"/>
    </source>
</evidence>
<dbReference type="AlphaFoldDB" id="A0A0H3A555"/>
<keyword evidence="2" id="KW-0067">ATP-binding</keyword>
<name>A0A0H3A555_NITV4</name>
<dbReference type="Gene3D" id="1.10.8.60">
    <property type="match status" value="1"/>
</dbReference>
<dbReference type="Pfam" id="PF08448">
    <property type="entry name" value="PAS_4"/>
    <property type="match status" value="1"/>
</dbReference>
<sequence>MVCRAGALAAARHTTPQRRYSVMKQASLPAGARIAGLVGRELALGPVFDAIPTGLAVLDADLRICLMNRALETMTGFTTAEVAGIPCRHVLRASVCLHRCPTRTAVCDATGGNAPCHAQEGDLLNRHRRRIPVRLTLAPLHDAQGQLCGWLHTAEDLSLVRELEERCSKGQASGPLVGRSVVMEELFRTVQALAQTETPVLITGETGTGKDAVAETIHKASPRGREPFVKASLSSLPDFLVESELFGHRKGAFPGAEEDKPGRFRMAQGGTLCLSELGDLPPAMQGRLVTFLDEGLVWPVGATDPVRCDVRLLVASNLDLEAMVASGRLREDLYSRLAAVRIHLPPLRERGEDLEFLLSHYLAHFAARLRKTIHGFSGKSLRVLLAYGFPGNVRELKNIVEYAATLCTGEVVMPSHLPAYLFHTRPAAAPPRAIERDTPKGAAEDEASARSSVVDLERRLIVDALARAGNRKGEAARILGWGRSTLWRKMKQFGLE</sequence>
<dbReference type="CDD" id="cd00009">
    <property type="entry name" value="AAA"/>
    <property type="match status" value="1"/>
</dbReference>
<evidence type="ECO:0000256" key="3">
    <source>
        <dbReference type="ARBA" id="ARBA00023015"/>
    </source>
</evidence>
<dbReference type="Gene3D" id="3.40.50.300">
    <property type="entry name" value="P-loop containing nucleotide triphosphate hydrolases"/>
    <property type="match status" value="1"/>
</dbReference>
<dbReference type="InterPro" id="IPR000700">
    <property type="entry name" value="PAS-assoc_C"/>
</dbReference>